<name>A0AAP4BR07_9CORY</name>
<dbReference type="Proteomes" id="UP001224412">
    <property type="component" value="Unassembled WGS sequence"/>
</dbReference>
<dbReference type="RefSeq" id="WP_284594629.1">
    <property type="nucleotide sequence ID" value="NZ_JASNVA010000023.1"/>
</dbReference>
<gene>
    <name evidence="2" type="ORF">QPX42_09910</name>
</gene>
<dbReference type="Pfam" id="PF09949">
    <property type="entry name" value="APP1_cat"/>
    <property type="match status" value="1"/>
</dbReference>
<dbReference type="EMBL" id="JASNVH010000018">
    <property type="protein sequence ID" value="MDK4307848.1"/>
    <property type="molecule type" value="Genomic_DNA"/>
</dbReference>
<dbReference type="InterPro" id="IPR052935">
    <property type="entry name" value="Mg2+_PAP"/>
</dbReference>
<dbReference type="GO" id="GO:0008195">
    <property type="term" value="F:phosphatidate phosphatase activity"/>
    <property type="evidence" value="ECO:0007669"/>
    <property type="project" value="InterPro"/>
</dbReference>
<accession>A0AAP4BR07</accession>
<evidence type="ECO:0000313" key="3">
    <source>
        <dbReference type="Proteomes" id="UP001224412"/>
    </source>
</evidence>
<proteinExistence type="predicted"/>
<dbReference type="PANTHER" id="PTHR28208:SF3">
    <property type="entry name" value="PHOSPHATIDATE PHOSPHATASE APP1"/>
    <property type="match status" value="1"/>
</dbReference>
<feature type="domain" description="Phosphatidate phosphatase APP1 catalytic" evidence="1">
    <location>
        <begin position="156"/>
        <end position="307"/>
    </location>
</feature>
<dbReference type="AlphaFoldDB" id="A0AAP4BR07"/>
<comment type="caution">
    <text evidence="2">The sequence shown here is derived from an EMBL/GenBank/DDBJ whole genome shotgun (WGS) entry which is preliminary data.</text>
</comment>
<evidence type="ECO:0000313" key="2">
    <source>
        <dbReference type="EMBL" id="MDK4307848.1"/>
    </source>
</evidence>
<sequence>MGFSDLVRAAEHKINTYGVQRKTRAGWLPKIVPYTGYGTTERVHVIGRILMDDPTFDDSDSAAPGSHRTAAGHVENFAHEAQRGYRQFFTVQVGDHPVQVHVGGEVVQTYTDSNGYFDVSIVGHGLEPGWGEVDVTAKGAEAVKAKVLITSSEETIGLISDIDDTIMVTNLPRALHAAYNSWFKKTNNRQPIPGMAKLYSELLKDHPNAPVFYLSTGAWNTFHTLEQFIDDNNLPQGPLLLTDWGPTPTGLFRNGSEHKKVQLRNLIIDYPNIKWILVGDNGQHDPLNYGDLAIEHPGAVAGIAIRELTPTEHMLSHGTMSSLTGPPRTNRGAVPTIYGPDGHALLREYRQQPFA</sequence>
<evidence type="ECO:0000259" key="1">
    <source>
        <dbReference type="Pfam" id="PF09949"/>
    </source>
</evidence>
<dbReference type="PANTHER" id="PTHR28208">
    <property type="entry name" value="PHOSPHATIDATE PHOSPHATASE APP1"/>
    <property type="match status" value="1"/>
</dbReference>
<dbReference type="InterPro" id="IPR019236">
    <property type="entry name" value="APP1_cat"/>
</dbReference>
<reference evidence="2" key="1">
    <citation type="submission" date="2023-05" db="EMBL/GenBank/DDBJ databases">
        <title>Metabolic capabilities are highly conserved among human nasal-associated Corynebacterium species in pangenomic analyses.</title>
        <authorList>
            <person name="Tran T.H."/>
            <person name="Roberts A.Q."/>
            <person name="Escapa I.F."/>
            <person name="Gao W."/>
            <person name="Conlan S."/>
            <person name="Kong H."/>
            <person name="Segre J.A."/>
            <person name="Kelly M.S."/>
            <person name="Lemon K.P."/>
        </authorList>
    </citation>
    <scope>NUCLEOTIDE SEQUENCE</scope>
    <source>
        <strain evidence="2">KPL2773</strain>
    </source>
</reference>
<protein>
    <submittedName>
        <fullName evidence="2">DUF2183 domain-containing protein</fullName>
    </submittedName>
</protein>
<organism evidence="2 3">
    <name type="scientific">Corynebacterium pseudodiphtheriticum</name>
    <dbReference type="NCBI Taxonomy" id="37637"/>
    <lineage>
        <taxon>Bacteria</taxon>
        <taxon>Bacillati</taxon>
        <taxon>Actinomycetota</taxon>
        <taxon>Actinomycetes</taxon>
        <taxon>Mycobacteriales</taxon>
        <taxon>Corynebacteriaceae</taxon>
        <taxon>Corynebacterium</taxon>
    </lineage>
</organism>